<keyword evidence="14" id="KW-0779">Telomere</keyword>
<evidence type="ECO:0000313" key="26">
    <source>
        <dbReference type="Proteomes" id="UP000757232"/>
    </source>
</evidence>
<name>A0A9Q5MYX3_SANBA</name>
<evidence type="ECO:0000256" key="19">
    <source>
        <dbReference type="ARBA" id="ARBA00023204"/>
    </source>
</evidence>
<dbReference type="GO" id="GO:0005524">
    <property type="term" value="F:ATP binding"/>
    <property type="evidence" value="ECO:0007669"/>
    <property type="project" value="UniProtKB-KW"/>
</dbReference>
<evidence type="ECO:0000256" key="16">
    <source>
        <dbReference type="ARBA" id="ARBA00023014"/>
    </source>
</evidence>
<dbReference type="InterPro" id="IPR002109">
    <property type="entry name" value="Glutaredoxin"/>
</dbReference>
<dbReference type="InterPro" id="IPR033658">
    <property type="entry name" value="GRX_PICOT-like"/>
</dbReference>
<evidence type="ECO:0000256" key="2">
    <source>
        <dbReference type="ARBA" id="ARBA00004574"/>
    </source>
</evidence>
<evidence type="ECO:0000256" key="18">
    <source>
        <dbReference type="ARBA" id="ARBA00023172"/>
    </source>
</evidence>
<gene>
    <name evidence="25" type="ORF">A7U60_g8307</name>
</gene>
<dbReference type="PROSITE" id="PS51354">
    <property type="entry name" value="GLUTAREDOXIN_2"/>
    <property type="match status" value="1"/>
</dbReference>
<dbReference type="Pfam" id="PF00085">
    <property type="entry name" value="Thioredoxin"/>
    <property type="match status" value="1"/>
</dbReference>
<protein>
    <recommendedName>
        <fullName evidence="6">ATP-dependent DNA helicase II subunit 1</fullName>
        <ecNumber evidence="5">3.6.4.12</ecNumber>
    </recommendedName>
    <alternativeName>
        <fullName evidence="21">ATP-dependent DNA helicase II subunit Ku70</fullName>
    </alternativeName>
</protein>
<dbReference type="Pfam" id="PF02735">
    <property type="entry name" value="Ku"/>
    <property type="match status" value="1"/>
</dbReference>
<evidence type="ECO:0000256" key="23">
    <source>
        <dbReference type="SAM" id="MobiDB-lite"/>
    </source>
</evidence>
<keyword evidence="19" id="KW-0234">DNA repair</keyword>
<keyword evidence="18" id="KW-0233">DNA recombination</keyword>
<dbReference type="GO" id="GO:0016787">
    <property type="term" value="F:hydrolase activity"/>
    <property type="evidence" value="ECO:0007669"/>
    <property type="project" value="UniProtKB-KW"/>
</dbReference>
<dbReference type="PANTHER" id="PTHR12604:SF2">
    <property type="entry name" value="X-RAY REPAIR CROSS-COMPLEMENTING PROTEIN 6"/>
    <property type="match status" value="1"/>
</dbReference>
<dbReference type="CDD" id="cd00788">
    <property type="entry name" value="KU70"/>
    <property type="match status" value="1"/>
</dbReference>
<keyword evidence="17" id="KW-0238">DNA-binding</keyword>
<dbReference type="SUPFAM" id="SSF53300">
    <property type="entry name" value="vWA-like"/>
    <property type="match status" value="1"/>
</dbReference>
<feature type="domain" description="Ku" evidence="24">
    <location>
        <begin position="344"/>
        <end position="506"/>
    </location>
</feature>
<dbReference type="InterPro" id="IPR036465">
    <property type="entry name" value="vWFA_dom_sf"/>
</dbReference>
<dbReference type="Pfam" id="PF00462">
    <property type="entry name" value="Glutaredoxin"/>
    <property type="match status" value="1"/>
</dbReference>
<sequence length="931" mass="104075">MHVLAFRVTIASRYCFTSAFTPRQLLPCMAPYEDWNKIDEDEDDELQDASFFEGKRDIILFAIDSSESMQELHDNPKREGAKTSHLLTALEAAMQIQKRKVVVGPNDAVGILLFNTSRKSESMERGATEYKNGTFVYQSVGQVDAPKIQNLVQLIHDARENHKWLRYEFPPMEKQVPLGDVFTSCNWALRDGAPKSGIKRVFLITDEDDPHPGAKNAQLVTSAQTTLLDLTQAGVSVEPFFISTDEKPFDPTKFYSAVLGPSLEEEGEEDDGLLSDAISVSRIDDLLAQMRFREMPKRALFSVPFELGEGFVIGVKGYGLVTEQKKGNYKYFMDVGDRLEVVEPKTLYVDENEQREVDKSKVVFGMQLGPPAEDDEDAEYGVRAAPKRSKVFFTAEEVKNFRTLGLSPGIKLLGFKDESELAIEDNAYSGSKRMFTALLKTLKNRRKIGLVRALLRSNSSPVFCALCPQEEKDDKTGYTEPAGFHLIVYPFADDLRAAPIEEGVRAPSDAVGAAKQWIAKLQIKNGGYPPDANPNPALAFHYAQLEASAFREEYNPDTFEDPTLPKLDMIHKRAGSLIKEWKEVVQNNEHANTVFIQKAGTKRKADTSVLEAEIRSKYESGQLTKLKVDQLKGSGDRGRLYLINLDEHIRSPFSRAVLFALIFHHHHRLAGYTILSIKGKPKPKALTLSTMSTAGSPSNLHTVTSATYFQELLSADLSRVSLLNFWTPWAEPCKQTNEEVAGLAKQHPNLLVLNVEAEEQSEIAESFEIASVPTFIVLRGHTLLARIEGADTARLSTEVATHIRTPPKVLSHTDRAPAPPPVGEKEESTEQLEARLRKLMSQERVMLFMKGNPDVPRCGFSRQIVSLLREQDVSFGHFDILTDESVRSGLKQLNNWPTFPQLIVNGELVGGLDIVREMIQTGEFAEVVRAE</sequence>
<dbReference type="InterPro" id="IPR013766">
    <property type="entry name" value="Thioredoxin_domain"/>
</dbReference>
<evidence type="ECO:0000256" key="3">
    <source>
        <dbReference type="ARBA" id="ARBA00005240"/>
    </source>
</evidence>
<dbReference type="CDD" id="cd03028">
    <property type="entry name" value="GRX_PICOT_like"/>
    <property type="match status" value="1"/>
</dbReference>
<dbReference type="GO" id="GO:0003684">
    <property type="term" value="F:damaged DNA binding"/>
    <property type="evidence" value="ECO:0007669"/>
    <property type="project" value="InterPro"/>
</dbReference>
<dbReference type="InterPro" id="IPR036249">
    <property type="entry name" value="Thioredoxin-like_sf"/>
</dbReference>
<keyword evidence="8" id="KW-0479">Metal-binding</keyword>
<evidence type="ECO:0000256" key="10">
    <source>
        <dbReference type="ARBA" id="ARBA00022763"/>
    </source>
</evidence>
<dbReference type="Gene3D" id="1.10.1600.10">
    <property type="match status" value="1"/>
</dbReference>
<keyword evidence="15" id="KW-0408">Iron</keyword>
<keyword evidence="26" id="KW-1185">Reference proteome</keyword>
<evidence type="ECO:0000259" key="24">
    <source>
        <dbReference type="SMART" id="SM00559"/>
    </source>
</evidence>
<dbReference type="InterPro" id="IPR005160">
    <property type="entry name" value="Ku_C"/>
</dbReference>
<comment type="caution">
    <text evidence="25">The sequence shown here is derived from an EMBL/GenBank/DDBJ whole genome shotgun (WGS) entry which is preliminary data.</text>
</comment>
<dbReference type="GO" id="GO:0042162">
    <property type="term" value="F:telomeric DNA binding"/>
    <property type="evidence" value="ECO:0007669"/>
    <property type="project" value="InterPro"/>
</dbReference>
<dbReference type="AlphaFoldDB" id="A0A9Q5MYX3"/>
<dbReference type="FunFam" id="3.40.30.10:FF:000012">
    <property type="entry name" value="Monothiol glutaredoxin"/>
    <property type="match status" value="1"/>
</dbReference>
<dbReference type="GO" id="GO:0046872">
    <property type="term" value="F:metal ion binding"/>
    <property type="evidence" value="ECO:0007669"/>
    <property type="project" value="UniProtKB-KW"/>
</dbReference>
<evidence type="ECO:0000256" key="21">
    <source>
        <dbReference type="ARBA" id="ARBA00031811"/>
    </source>
</evidence>
<dbReference type="EC" id="3.6.4.12" evidence="5"/>
<comment type="function">
    <text evidence="22">Monothiol glutaredoxin involved in the biogenesis of iron-sulfur clusters. Binds one iron-sulfur cluster per dimer. The iron-sulfur cluster is bound between subunits, and is complexed by a bound glutathione and a cysteine residue from each subunit.</text>
</comment>
<dbReference type="GO" id="GO:0003678">
    <property type="term" value="F:DNA helicase activity"/>
    <property type="evidence" value="ECO:0007669"/>
    <property type="project" value="UniProtKB-EC"/>
</dbReference>
<evidence type="ECO:0000256" key="8">
    <source>
        <dbReference type="ARBA" id="ARBA00022723"/>
    </source>
</evidence>
<dbReference type="EMBL" id="LNZH02000214">
    <property type="protein sequence ID" value="OCB84782.1"/>
    <property type="molecule type" value="Genomic_DNA"/>
</dbReference>
<dbReference type="GO" id="GO:0051536">
    <property type="term" value="F:iron-sulfur cluster binding"/>
    <property type="evidence" value="ECO:0007669"/>
    <property type="project" value="UniProtKB-KW"/>
</dbReference>
<reference evidence="25" key="1">
    <citation type="submission" date="2016-06" db="EMBL/GenBank/DDBJ databases">
        <title>Draft Genome sequence of the fungus Inonotus baumii.</title>
        <authorList>
            <person name="Zhu H."/>
            <person name="Lin W."/>
        </authorList>
    </citation>
    <scope>NUCLEOTIDE SEQUENCE</scope>
    <source>
        <strain evidence="25">821</strain>
    </source>
</reference>
<dbReference type="SMART" id="SM00559">
    <property type="entry name" value="Ku78"/>
    <property type="match status" value="1"/>
</dbReference>
<dbReference type="Gene3D" id="3.40.50.410">
    <property type="entry name" value="von Willebrand factor, type A domain"/>
    <property type="match status" value="1"/>
</dbReference>
<dbReference type="CDD" id="cd02984">
    <property type="entry name" value="TRX_PICOT"/>
    <property type="match status" value="1"/>
</dbReference>
<keyword evidence="9" id="KW-0547">Nucleotide-binding</keyword>
<evidence type="ECO:0000256" key="22">
    <source>
        <dbReference type="ARBA" id="ARBA00055846"/>
    </source>
</evidence>
<accession>A0A9Q5MYX3</accession>
<keyword evidence="13" id="KW-0067">ATP-binding</keyword>
<keyword evidence="7" id="KW-0158">Chromosome</keyword>
<comment type="similarity">
    <text evidence="4">Belongs to the glutaredoxin family. Monothiol subfamily.</text>
</comment>
<dbReference type="PANTHER" id="PTHR12604">
    <property type="entry name" value="KU AUTOANTIGEN DNA HELICASE"/>
    <property type="match status" value="1"/>
</dbReference>
<evidence type="ECO:0000256" key="20">
    <source>
        <dbReference type="ARBA" id="ARBA00023242"/>
    </source>
</evidence>
<evidence type="ECO:0000313" key="25">
    <source>
        <dbReference type="EMBL" id="OCB84782.1"/>
    </source>
</evidence>
<dbReference type="InterPro" id="IPR005161">
    <property type="entry name" value="Ku_N"/>
</dbReference>
<dbReference type="SUPFAM" id="SSF100939">
    <property type="entry name" value="SPOC domain-like"/>
    <property type="match status" value="1"/>
</dbReference>
<evidence type="ECO:0000256" key="15">
    <source>
        <dbReference type="ARBA" id="ARBA00023004"/>
    </source>
</evidence>
<dbReference type="GO" id="GO:0000723">
    <property type="term" value="P:telomere maintenance"/>
    <property type="evidence" value="ECO:0007669"/>
    <property type="project" value="InterPro"/>
</dbReference>
<dbReference type="SUPFAM" id="SSF52833">
    <property type="entry name" value="Thioredoxin-like"/>
    <property type="match status" value="2"/>
</dbReference>
<evidence type="ECO:0000256" key="14">
    <source>
        <dbReference type="ARBA" id="ARBA00022895"/>
    </source>
</evidence>
<dbReference type="GO" id="GO:0006303">
    <property type="term" value="P:double-strand break repair via nonhomologous end joining"/>
    <property type="evidence" value="ECO:0007669"/>
    <property type="project" value="InterPro"/>
</dbReference>
<evidence type="ECO:0000256" key="1">
    <source>
        <dbReference type="ARBA" id="ARBA00004123"/>
    </source>
</evidence>
<evidence type="ECO:0000256" key="11">
    <source>
        <dbReference type="ARBA" id="ARBA00022801"/>
    </source>
</evidence>
<evidence type="ECO:0000256" key="13">
    <source>
        <dbReference type="ARBA" id="ARBA00022840"/>
    </source>
</evidence>
<organism evidence="25 26">
    <name type="scientific">Sanghuangporus baumii</name>
    <name type="common">Phellinus baumii</name>
    <dbReference type="NCBI Taxonomy" id="108892"/>
    <lineage>
        <taxon>Eukaryota</taxon>
        <taxon>Fungi</taxon>
        <taxon>Dikarya</taxon>
        <taxon>Basidiomycota</taxon>
        <taxon>Agaricomycotina</taxon>
        <taxon>Agaricomycetes</taxon>
        <taxon>Hymenochaetales</taxon>
        <taxon>Hymenochaetaceae</taxon>
        <taxon>Sanghuangporus</taxon>
    </lineage>
</organism>
<keyword evidence="11" id="KW-0378">Hydrolase</keyword>
<dbReference type="InterPro" id="IPR006165">
    <property type="entry name" value="Ku70"/>
</dbReference>
<dbReference type="InterPro" id="IPR047087">
    <property type="entry name" value="KU70_core_dom"/>
</dbReference>
<evidence type="ECO:0000256" key="6">
    <source>
        <dbReference type="ARBA" id="ARBA00021796"/>
    </source>
</evidence>
<dbReference type="Pfam" id="PF03731">
    <property type="entry name" value="Ku_N"/>
    <property type="match status" value="1"/>
</dbReference>
<keyword evidence="12" id="KW-0347">Helicase</keyword>
<dbReference type="Proteomes" id="UP000757232">
    <property type="component" value="Unassembled WGS sequence"/>
</dbReference>
<evidence type="ECO:0000256" key="4">
    <source>
        <dbReference type="ARBA" id="ARBA00009630"/>
    </source>
</evidence>
<dbReference type="GO" id="GO:0043564">
    <property type="term" value="C:Ku70:Ku80 complex"/>
    <property type="evidence" value="ECO:0007669"/>
    <property type="project" value="InterPro"/>
</dbReference>
<dbReference type="OrthoDB" id="761538at2759"/>
<dbReference type="Pfam" id="PF03730">
    <property type="entry name" value="Ku_C"/>
    <property type="match status" value="1"/>
</dbReference>
<dbReference type="GO" id="GO:0015036">
    <property type="term" value="F:disulfide oxidoreductase activity"/>
    <property type="evidence" value="ECO:0007669"/>
    <property type="project" value="UniProtKB-ARBA"/>
</dbReference>
<dbReference type="InterPro" id="IPR027388">
    <property type="entry name" value="Ku70_bridge/pillars_dom_sf"/>
</dbReference>
<evidence type="ECO:0000256" key="17">
    <source>
        <dbReference type="ARBA" id="ARBA00023125"/>
    </source>
</evidence>
<evidence type="ECO:0000256" key="9">
    <source>
        <dbReference type="ARBA" id="ARBA00022741"/>
    </source>
</evidence>
<keyword evidence="16" id="KW-0411">Iron-sulfur</keyword>
<dbReference type="InterPro" id="IPR016194">
    <property type="entry name" value="SPOC-like_C_dom_sf"/>
</dbReference>
<dbReference type="GO" id="GO:0003690">
    <property type="term" value="F:double-stranded DNA binding"/>
    <property type="evidence" value="ECO:0007669"/>
    <property type="project" value="TreeGrafter"/>
</dbReference>
<keyword evidence="10" id="KW-0227">DNA damage</keyword>
<keyword evidence="20" id="KW-0539">Nucleus</keyword>
<dbReference type="InterPro" id="IPR006164">
    <property type="entry name" value="DNA_bd_Ku70/Ku80"/>
</dbReference>
<dbReference type="Gene3D" id="3.40.30.10">
    <property type="entry name" value="Glutaredoxin"/>
    <property type="match status" value="2"/>
</dbReference>
<dbReference type="GO" id="GO:0006879">
    <property type="term" value="P:intracellular iron ion homeostasis"/>
    <property type="evidence" value="ECO:0007669"/>
    <property type="project" value="UniProtKB-ARBA"/>
</dbReference>
<feature type="region of interest" description="Disordered" evidence="23">
    <location>
        <begin position="809"/>
        <end position="830"/>
    </location>
</feature>
<dbReference type="GO" id="GO:0000781">
    <property type="term" value="C:chromosome, telomeric region"/>
    <property type="evidence" value="ECO:0007669"/>
    <property type="project" value="UniProtKB-SubCell"/>
</dbReference>
<evidence type="ECO:0000256" key="5">
    <source>
        <dbReference type="ARBA" id="ARBA00012551"/>
    </source>
</evidence>
<evidence type="ECO:0000256" key="7">
    <source>
        <dbReference type="ARBA" id="ARBA00022454"/>
    </source>
</evidence>
<comment type="subcellular location">
    <subcellularLocation>
        <location evidence="2">Chromosome</location>
        <location evidence="2">Telomere</location>
    </subcellularLocation>
    <subcellularLocation>
        <location evidence="1">Nucleus</location>
    </subcellularLocation>
</comment>
<dbReference type="Gene3D" id="4.10.970.10">
    <property type="entry name" value="Ku70, bridge and pillars"/>
    <property type="match status" value="1"/>
</dbReference>
<comment type="similarity">
    <text evidence="3">Belongs to the ku70 family.</text>
</comment>
<dbReference type="NCBIfam" id="TIGR00578">
    <property type="entry name" value="ku70"/>
    <property type="match status" value="1"/>
</dbReference>
<proteinExistence type="inferred from homology"/>
<dbReference type="FunFam" id="3.40.30.10:FF:000092">
    <property type="entry name" value="Monothiol glutaredoxin"/>
    <property type="match status" value="1"/>
</dbReference>
<dbReference type="GO" id="GO:0006310">
    <property type="term" value="P:DNA recombination"/>
    <property type="evidence" value="ECO:0007669"/>
    <property type="project" value="UniProtKB-KW"/>
</dbReference>
<evidence type="ECO:0000256" key="12">
    <source>
        <dbReference type="ARBA" id="ARBA00022806"/>
    </source>
</evidence>
<dbReference type="Gene3D" id="2.40.290.10">
    <property type="match status" value="1"/>
</dbReference>